<dbReference type="PANTHER" id="PTHR43301:SF3">
    <property type="entry name" value="ARABINAN ENDO-1,5-ALPHA-L-ARABINOSIDASE A-RELATED"/>
    <property type="match status" value="1"/>
</dbReference>
<dbReference type="RefSeq" id="WP_192865571.1">
    <property type="nucleotide sequence ID" value="NZ_JADAQT010000113.1"/>
</dbReference>
<evidence type="ECO:0000313" key="2">
    <source>
        <dbReference type="Proteomes" id="UP000625527"/>
    </source>
</evidence>
<dbReference type="Gene3D" id="2.115.10.20">
    <property type="entry name" value="Glycosyl hydrolase domain, family 43"/>
    <property type="match status" value="3"/>
</dbReference>
<keyword evidence="2" id="KW-1185">Reference proteome</keyword>
<dbReference type="PANTHER" id="PTHR43301">
    <property type="entry name" value="ARABINAN ENDO-1,5-ALPHA-L-ARABINOSIDASE"/>
    <property type="match status" value="1"/>
</dbReference>
<dbReference type="Proteomes" id="UP000625527">
    <property type="component" value="Unassembled WGS sequence"/>
</dbReference>
<dbReference type="SUPFAM" id="SSF75005">
    <property type="entry name" value="Arabinanase/levansucrase/invertase"/>
    <property type="match status" value="1"/>
</dbReference>
<dbReference type="CDD" id="cd08984">
    <property type="entry name" value="GH43-like"/>
    <property type="match status" value="1"/>
</dbReference>
<dbReference type="EMBL" id="JADAQT010000113">
    <property type="protein sequence ID" value="MBE1879028.1"/>
    <property type="molecule type" value="Genomic_DNA"/>
</dbReference>
<dbReference type="InterPro" id="IPR050727">
    <property type="entry name" value="GH43_arabinanases"/>
</dbReference>
<dbReference type="InterPro" id="IPR023296">
    <property type="entry name" value="Glyco_hydro_beta-prop_sf"/>
</dbReference>
<dbReference type="GO" id="GO:0016787">
    <property type="term" value="F:hydrolase activity"/>
    <property type="evidence" value="ECO:0007669"/>
    <property type="project" value="UniProtKB-KW"/>
</dbReference>
<keyword evidence="1" id="KW-0378">Hydrolase</keyword>
<sequence>MTSIPVPRPLFRDPVLDGAADPVVVRNRAENSWWMLYTNRRAWSPPAGDDDVAWVHGTDLGIASSTDGGATWTHRGVVAGLETEAGRNTFWAPEIYDDGATYHMYVSYITGVPTRWAGHPRTIRHYTSPDLVTWEFRSTLDLGSDRVIDACVLPLPGGGYRMWYKDEADHSSTHAADSDDLAIWRPTGQVVGHVPHEGPNVFELGGWYWMLVDEWAGQRVLRSRDLEHWEPRGRILDAPGSATDDGTIGLHADVVVVDDDAWVFYFTHPGRDPRRTAHDDAYEQRRSSIQVARAHVVDDELRCDRDEVLHAPFLPVAGA</sequence>
<accession>A0ABR9N5V0</accession>
<comment type="caution">
    <text evidence="1">The sequence shown here is derived from an EMBL/GenBank/DDBJ whole genome shotgun (WGS) entry which is preliminary data.</text>
</comment>
<proteinExistence type="predicted"/>
<reference evidence="1 2" key="1">
    <citation type="submission" date="2020-10" db="EMBL/GenBank/DDBJ databases">
        <title>Myceligenerans pegani sp. nov., an endophytic actinomycete isolated from Peganum harmala L. in Xinjiang, China.</title>
        <authorList>
            <person name="Xin L."/>
        </authorList>
    </citation>
    <scope>NUCLEOTIDE SEQUENCE [LARGE SCALE GENOMIC DNA]</scope>
    <source>
        <strain evidence="1 2">TRM65318</strain>
    </source>
</reference>
<organism evidence="1 2">
    <name type="scientific">Myceligenerans pegani</name>
    <dbReference type="NCBI Taxonomy" id="2776917"/>
    <lineage>
        <taxon>Bacteria</taxon>
        <taxon>Bacillati</taxon>
        <taxon>Actinomycetota</taxon>
        <taxon>Actinomycetes</taxon>
        <taxon>Micrococcales</taxon>
        <taxon>Promicromonosporaceae</taxon>
        <taxon>Myceligenerans</taxon>
    </lineage>
</organism>
<gene>
    <name evidence="1" type="ORF">IHE71_25380</name>
</gene>
<name>A0ABR9N5V0_9MICO</name>
<evidence type="ECO:0000313" key="1">
    <source>
        <dbReference type="EMBL" id="MBE1879028.1"/>
    </source>
</evidence>
<protein>
    <submittedName>
        <fullName evidence="1">Glycosyl hydrolase</fullName>
    </submittedName>
</protein>